<comment type="caution">
    <text evidence="1">The sequence shown here is derived from an EMBL/GenBank/DDBJ whole genome shotgun (WGS) entry which is preliminary data.</text>
</comment>
<name>A0A0V1B5S5_TRISP</name>
<reference evidence="1 2" key="1">
    <citation type="submission" date="2015-01" db="EMBL/GenBank/DDBJ databases">
        <title>Evolution of Trichinella species and genotypes.</title>
        <authorList>
            <person name="Korhonen P.K."/>
            <person name="Edoardo P."/>
            <person name="Giuseppe L.R."/>
            <person name="Gasser R.B."/>
        </authorList>
    </citation>
    <scope>NUCLEOTIDE SEQUENCE [LARGE SCALE GENOMIC DNA]</scope>
    <source>
        <strain evidence="1">ISS3</strain>
    </source>
</reference>
<keyword evidence="2" id="KW-1185">Reference proteome</keyword>
<dbReference type="Proteomes" id="UP000054776">
    <property type="component" value="Unassembled WGS sequence"/>
</dbReference>
<evidence type="ECO:0000313" key="2">
    <source>
        <dbReference type="Proteomes" id="UP000054776"/>
    </source>
</evidence>
<sequence length="78" mass="8852">MFERSILPTMPVAMLQSLLPLRMDCGRCKAAFQICQYHSEILKLKIFYTGVIVDAPVQASTGKHLEQSDKQKQCSEHL</sequence>
<accession>A0A0V1B5S5</accession>
<dbReference type="AlphaFoldDB" id="A0A0V1B5S5"/>
<gene>
    <name evidence="1" type="ORF">T01_8249</name>
</gene>
<evidence type="ECO:0000313" key="1">
    <source>
        <dbReference type="EMBL" id="KRY31859.1"/>
    </source>
</evidence>
<protein>
    <submittedName>
        <fullName evidence="1">Uncharacterized protein</fullName>
    </submittedName>
</protein>
<proteinExistence type="predicted"/>
<dbReference type="InParanoid" id="A0A0V1B5S5"/>
<organism evidence="1 2">
    <name type="scientific">Trichinella spiralis</name>
    <name type="common">Trichina worm</name>
    <dbReference type="NCBI Taxonomy" id="6334"/>
    <lineage>
        <taxon>Eukaryota</taxon>
        <taxon>Metazoa</taxon>
        <taxon>Ecdysozoa</taxon>
        <taxon>Nematoda</taxon>
        <taxon>Enoplea</taxon>
        <taxon>Dorylaimia</taxon>
        <taxon>Trichinellida</taxon>
        <taxon>Trichinellidae</taxon>
        <taxon>Trichinella</taxon>
    </lineage>
</organism>
<dbReference type="EMBL" id="JYDH01000109">
    <property type="protein sequence ID" value="KRY31859.1"/>
    <property type="molecule type" value="Genomic_DNA"/>
</dbReference>